<sequence>MDLPGEYLDLVYRTDKGLPGMKREINVVKPEEIDNPFECYINLLSDLHPGLWNRRPGIVAHQVGSKHV</sequence>
<dbReference type="EMBL" id="JH817025">
    <property type="protein sequence ID" value="EKC27418.1"/>
    <property type="molecule type" value="Genomic_DNA"/>
</dbReference>
<evidence type="ECO:0000313" key="1">
    <source>
        <dbReference type="EMBL" id="EKC27418.1"/>
    </source>
</evidence>
<name>K1Q0H2_MAGGI</name>
<organism evidence="1">
    <name type="scientific">Magallana gigas</name>
    <name type="common">Pacific oyster</name>
    <name type="synonym">Crassostrea gigas</name>
    <dbReference type="NCBI Taxonomy" id="29159"/>
    <lineage>
        <taxon>Eukaryota</taxon>
        <taxon>Metazoa</taxon>
        <taxon>Spiralia</taxon>
        <taxon>Lophotrochozoa</taxon>
        <taxon>Mollusca</taxon>
        <taxon>Bivalvia</taxon>
        <taxon>Autobranchia</taxon>
        <taxon>Pteriomorphia</taxon>
        <taxon>Ostreida</taxon>
        <taxon>Ostreoidea</taxon>
        <taxon>Ostreidae</taxon>
        <taxon>Magallana</taxon>
    </lineage>
</organism>
<proteinExistence type="predicted"/>
<reference evidence="1" key="1">
    <citation type="journal article" date="2012" name="Nature">
        <title>The oyster genome reveals stress adaptation and complexity of shell formation.</title>
        <authorList>
            <person name="Zhang G."/>
            <person name="Fang X."/>
            <person name="Guo X."/>
            <person name="Li L."/>
            <person name="Luo R."/>
            <person name="Xu F."/>
            <person name="Yang P."/>
            <person name="Zhang L."/>
            <person name="Wang X."/>
            <person name="Qi H."/>
            <person name="Xiong Z."/>
            <person name="Que H."/>
            <person name="Xie Y."/>
            <person name="Holland P.W."/>
            <person name="Paps J."/>
            <person name="Zhu Y."/>
            <person name="Wu F."/>
            <person name="Chen Y."/>
            <person name="Wang J."/>
            <person name="Peng C."/>
            <person name="Meng J."/>
            <person name="Yang L."/>
            <person name="Liu J."/>
            <person name="Wen B."/>
            <person name="Zhang N."/>
            <person name="Huang Z."/>
            <person name="Zhu Q."/>
            <person name="Feng Y."/>
            <person name="Mount A."/>
            <person name="Hedgecock D."/>
            <person name="Xu Z."/>
            <person name="Liu Y."/>
            <person name="Domazet-Loso T."/>
            <person name="Du Y."/>
            <person name="Sun X."/>
            <person name="Zhang S."/>
            <person name="Liu B."/>
            <person name="Cheng P."/>
            <person name="Jiang X."/>
            <person name="Li J."/>
            <person name="Fan D."/>
            <person name="Wang W."/>
            <person name="Fu W."/>
            <person name="Wang T."/>
            <person name="Wang B."/>
            <person name="Zhang J."/>
            <person name="Peng Z."/>
            <person name="Li Y."/>
            <person name="Li N."/>
            <person name="Wang J."/>
            <person name="Chen M."/>
            <person name="He Y."/>
            <person name="Tan F."/>
            <person name="Song X."/>
            <person name="Zheng Q."/>
            <person name="Huang R."/>
            <person name="Yang H."/>
            <person name="Du X."/>
            <person name="Chen L."/>
            <person name="Yang M."/>
            <person name="Gaffney P.M."/>
            <person name="Wang S."/>
            <person name="Luo L."/>
            <person name="She Z."/>
            <person name="Ming Y."/>
            <person name="Huang W."/>
            <person name="Zhang S."/>
            <person name="Huang B."/>
            <person name="Zhang Y."/>
            <person name="Qu T."/>
            <person name="Ni P."/>
            <person name="Miao G."/>
            <person name="Wang J."/>
            <person name="Wang Q."/>
            <person name="Steinberg C.E."/>
            <person name="Wang H."/>
            <person name="Li N."/>
            <person name="Qian L."/>
            <person name="Zhang G."/>
            <person name="Li Y."/>
            <person name="Yang H."/>
            <person name="Liu X."/>
            <person name="Wang J."/>
            <person name="Yin Y."/>
            <person name="Wang J."/>
        </authorList>
    </citation>
    <scope>NUCLEOTIDE SEQUENCE [LARGE SCALE GENOMIC DNA]</scope>
    <source>
        <strain evidence="1">05x7-T-G4-1.051#20</strain>
    </source>
</reference>
<dbReference type="HOGENOM" id="CLU_2796443_0_0_1"/>
<dbReference type="AlphaFoldDB" id="K1Q0H2"/>
<dbReference type="InParanoid" id="K1Q0H2"/>
<gene>
    <name evidence="1" type="ORF">CGI_10025408</name>
</gene>
<accession>K1Q0H2</accession>
<protein>
    <submittedName>
        <fullName evidence="1">Uncharacterized protein</fullName>
    </submittedName>
</protein>